<dbReference type="SUPFAM" id="SSF53335">
    <property type="entry name" value="S-adenosyl-L-methionine-dependent methyltransferases"/>
    <property type="match status" value="1"/>
</dbReference>
<accession>A0ABY9AT48</accession>
<dbReference type="InterPro" id="IPR002723">
    <property type="entry name" value="BpsA_C"/>
</dbReference>
<sequence>MSKANGQLDLRRAINAVSDVIQNRPQPLREFDQIYMKAGDMVLQTSLIAQRFAGRRLLFMGDGDSISLCLAYLVKRGVLEAGPESILVLDFDERMVRAVERFADREGISDRIQSRLYNCIDELPAELLGQFNAFYTNPPWGAHNAGESVKVFVERCIEASSADAVGVVVIADDPTVPWSQKVLAETQAFALGKGFYVQEMQTKLHEYHLDDAPDLRSCNLFFRSLPDRKVVLRSYGLHTPRLEDFYGRSQNLRVHYVRETNRVDYGKAFDGTYNLEHLGGKS</sequence>
<gene>
    <name evidence="2" type="ORF">QRO08_05610</name>
</gene>
<dbReference type="GeneID" id="79791367"/>
<proteinExistence type="predicted"/>
<feature type="domain" description="N(4)-bis(aminopropyl)spermidine synthase C-terminal" evidence="1">
    <location>
        <begin position="15"/>
        <end position="264"/>
    </location>
</feature>
<evidence type="ECO:0000313" key="3">
    <source>
        <dbReference type="Proteomes" id="UP001242732"/>
    </source>
</evidence>
<evidence type="ECO:0000259" key="1">
    <source>
        <dbReference type="Pfam" id="PF01861"/>
    </source>
</evidence>
<dbReference type="Proteomes" id="UP001242732">
    <property type="component" value="Chromosome"/>
</dbReference>
<organism evidence="2 3">
    <name type="scientific">Paracidovorax citrulli</name>
    <name type="common">Acidovorax citrulli</name>
    <dbReference type="NCBI Taxonomy" id="80869"/>
    <lineage>
        <taxon>Bacteria</taxon>
        <taxon>Pseudomonadati</taxon>
        <taxon>Pseudomonadota</taxon>
        <taxon>Betaproteobacteria</taxon>
        <taxon>Burkholderiales</taxon>
        <taxon>Comamonadaceae</taxon>
        <taxon>Paracidovorax</taxon>
    </lineage>
</organism>
<protein>
    <submittedName>
        <fullName evidence="2">Bis-aminopropyl spermidine synthase family protein</fullName>
    </submittedName>
</protein>
<dbReference type="InterPro" id="IPR029063">
    <property type="entry name" value="SAM-dependent_MTases_sf"/>
</dbReference>
<dbReference type="RefSeq" id="WP_011796782.1">
    <property type="nucleotide sequence ID" value="NZ_CP023687.1"/>
</dbReference>
<dbReference type="Gene3D" id="3.40.50.150">
    <property type="entry name" value="Vaccinia Virus protein VP39"/>
    <property type="match status" value="1"/>
</dbReference>
<evidence type="ECO:0000313" key="2">
    <source>
        <dbReference type="EMBL" id="WIY50051.1"/>
    </source>
</evidence>
<name>A0ABY9AT48_PARCI</name>
<keyword evidence="3" id="KW-1185">Reference proteome</keyword>
<reference evidence="2 3" key="1">
    <citation type="submission" date="2023-06" db="EMBL/GenBank/DDBJ databases">
        <authorList>
            <person name="Ham H."/>
            <person name="Park D.S."/>
        </authorList>
    </citation>
    <scope>NUCLEOTIDE SEQUENCE [LARGE SCALE GENOMIC DNA]</scope>
    <source>
        <strain evidence="2 3">KACC 17005</strain>
    </source>
</reference>
<dbReference type="EMBL" id="CP127363">
    <property type="protein sequence ID" value="WIY50051.1"/>
    <property type="molecule type" value="Genomic_DNA"/>
</dbReference>
<dbReference type="Pfam" id="PF01861">
    <property type="entry name" value="BpsA_C"/>
    <property type="match status" value="1"/>
</dbReference>